<feature type="region of interest" description="Disordered" evidence="1">
    <location>
        <begin position="330"/>
        <end position="354"/>
    </location>
</feature>
<comment type="caution">
    <text evidence="3">The sequence shown here is derived from an EMBL/GenBank/DDBJ whole genome shotgun (WGS) entry which is preliminary data.</text>
</comment>
<dbReference type="RefSeq" id="WP_378299635.1">
    <property type="nucleotide sequence ID" value="NZ_JBHTJA010000031.1"/>
</dbReference>
<accession>A0ABW3EQS3</accession>
<protein>
    <submittedName>
        <fullName evidence="3">FAD/NAD(P)-binding protein</fullName>
    </submittedName>
</protein>
<dbReference type="Proteomes" id="UP001596972">
    <property type="component" value="Unassembled WGS sequence"/>
</dbReference>
<keyword evidence="4" id="KW-1185">Reference proteome</keyword>
<dbReference type="PANTHER" id="PTHR40254:SF1">
    <property type="entry name" value="BLR0577 PROTEIN"/>
    <property type="match status" value="1"/>
</dbReference>
<dbReference type="Pfam" id="PF13454">
    <property type="entry name" value="NAD_binding_9"/>
    <property type="match status" value="1"/>
</dbReference>
<dbReference type="InterPro" id="IPR052189">
    <property type="entry name" value="L-asp_N-monooxygenase_NS-form"/>
</dbReference>
<dbReference type="InterPro" id="IPR038732">
    <property type="entry name" value="HpyO/CreE_NAD-binding"/>
</dbReference>
<evidence type="ECO:0000313" key="4">
    <source>
        <dbReference type="Proteomes" id="UP001596972"/>
    </source>
</evidence>
<dbReference type="PANTHER" id="PTHR40254">
    <property type="entry name" value="BLR0577 PROTEIN"/>
    <property type="match status" value="1"/>
</dbReference>
<evidence type="ECO:0000259" key="2">
    <source>
        <dbReference type="Pfam" id="PF13454"/>
    </source>
</evidence>
<evidence type="ECO:0000256" key="1">
    <source>
        <dbReference type="SAM" id="MobiDB-lite"/>
    </source>
</evidence>
<evidence type="ECO:0000313" key="3">
    <source>
        <dbReference type="EMBL" id="MFD0902140.1"/>
    </source>
</evidence>
<gene>
    <name evidence="3" type="ORF">ACFQ11_17195</name>
</gene>
<proteinExistence type="predicted"/>
<reference evidence="4" key="1">
    <citation type="journal article" date="2019" name="Int. J. Syst. Evol. Microbiol.">
        <title>The Global Catalogue of Microorganisms (GCM) 10K type strain sequencing project: providing services to taxonomists for standard genome sequencing and annotation.</title>
        <authorList>
            <consortium name="The Broad Institute Genomics Platform"/>
            <consortium name="The Broad Institute Genome Sequencing Center for Infectious Disease"/>
            <person name="Wu L."/>
            <person name="Ma J."/>
        </authorList>
    </citation>
    <scope>NUCLEOTIDE SEQUENCE [LARGE SCALE GENOMIC DNA]</scope>
    <source>
        <strain evidence="4">JCM 31202</strain>
    </source>
</reference>
<organism evidence="3 4">
    <name type="scientific">Actinomadura sediminis</name>
    <dbReference type="NCBI Taxonomy" id="1038904"/>
    <lineage>
        <taxon>Bacteria</taxon>
        <taxon>Bacillati</taxon>
        <taxon>Actinomycetota</taxon>
        <taxon>Actinomycetes</taxon>
        <taxon>Streptosporangiales</taxon>
        <taxon>Thermomonosporaceae</taxon>
        <taxon>Actinomadura</taxon>
    </lineage>
</organism>
<dbReference type="EMBL" id="JBHTJA010000031">
    <property type="protein sequence ID" value="MFD0902140.1"/>
    <property type="molecule type" value="Genomic_DNA"/>
</dbReference>
<feature type="domain" description="FAD-dependent urate hydroxylase HpyO/Asp monooxygenase CreE-like FAD/NAD(P)-binding" evidence="2">
    <location>
        <begin position="4"/>
        <end position="161"/>
    </location>
</feature>
<sequence>MSIALIGLGPRGLSVLERLLIRLRSTPPDGTVTIWAFERVEHGAGRIWRTGQPPWPAANTSASEVAIHSPDSFLTVGDGDRPHSLVDWAGLEPGQYPSRRLYGRYLAAAFDDLCARAPHGVHVRPVLAEVTKLARAATGRLWVTAGSREVPVDKAVIATGHPRLEPTREEAHLGAHAARHPGTRYFGPGLAAEMALEDIPPGGLVAVRGLGLTFYDLVRSMTLGRGGRFVDGPGGALRYVPSGLEPRLVAGSRTGLPFLARPAVPPSSEALLRPTILTEERLHRARDAAVAERGTPQLDFAADIEPLIEREASARCPGLADPASSVLRQIRNGPPTRWSRPGRPAPSCTATRRR</sequence>
<name>A0ABW3EQS3_9ACTN</name>